<dbReference type="RefSeq" id="WP_100667811.1">
    <property type="nucleotide sequence ID" value="NZ_CP024955.1"/>
</dbReference>
<dbReference type="OrthoDB" id="9807748at2"/>
<keyword evidence="4 7" id="KW-0812">Transmembrane</keyword>
<dbReference type="PANTHER" id="PTHR30065:SF1">
    <property type="entry name" value="SURFACE PRESENTATION OF ANTIGENS PROTEIN SPAR"/>
    <property type="match status" value="1"/>
</dbReference>
<feature type="transmembrane region" description="Helical" evidence="7">
    <location>
        <begin position="80"/>
        <end position="100"/>
    </location>
</feature>
<gene>
    <name evidence="8" type="ORF">CVV65_08830</name>
</gene>
<evidence type="ECO:0000256" key="6">
    <source>
        <dbReference type="ARBA" id="ARBA00023136"/>
    </source>
</evidence>
<keyword evidence="9" id="KW-1185">Reference proteome</keyword>
<comment type="similarity">
    <text evidence="2">Belongs to the FliR/MopE/SpaR family.</text>
</comment>
<evidence type="ECO:0000256" key="4">
    <source>
        <dbReference type="ARBA" id="ARBA00022692"/>
    </source>
</evidence>
<proteinExistence type="inferred from homology"/>
<evidence type="ECO:0000313" key="9">
    <source>
        <dbReference type="Proteomes" id="UP000231932"/>
    </source>
</evidence>
<sequence>MISLAALVDQVQVWLLILARIIGWVMTAPVISSRAVPAPVQMGLAGVVALLVAQTVIPAQGAAVAGLALSAYLFEVVKQWLIGAAIGFMASVLFTAAEMAGQLIDIQMGFSMVTLFNPQFGTNGSILANWQMWLTSVVFLGIDGHLAMLSALLHSFEWIHLGAGIPVGPVAEVVARSVAVLFILGVQLAAPLLLTLLLIDVILAFVSRAAPQTNLLFVALPGKILVGWGVALGTLPVLILGIERVVGWMNQAVDGVLRALGTG</sequence>
<keyword evidence="6 7" id="KW-0472">Membrane</keyword>
<dbReference type="Proteomes" id="UP000231932">
    <property type="component" value="Chromosome"/>
</dbReference>
<evidence type="ECO:0008006" key="10">
    <source>
        <dbReference type="Google" id="ProtNLM"/>
    </source>
</evidence>
<dbReference type="Pfam" id="PF01311">
    <property type="entry name" value="Bac_export_1"/>
    <property type="match status" value="1"/>
</dbReference>
<accession>A0A2K8N9A6</accession>
<organism evidence="8 9">
    <name type="scientific">Kyrpidia spormannii</name>
    <dbReference type="NCBI Taxonomy" id="2055160"/>
    <lineage>
        <taxon>Bacteria</taxon>
        <taxon>Bacillati</taxon>
        <taxon>Bacillota</taxon>
        <taxon>Bacilli</taxon>
        <taxon>Bacillales</taxon>
        <taxon>Alicyclobacillaceae</taxon>
        <taxon>Kyrpidia</taxon>
    </lineage>
</organism>
<reference evidence="9" key="1">
    <citation type="submission" date="2017-11" db="EMBL/GenBank/DDBJ databases">
        <title>Complete Genome Sequence of Kyrpidia sp. Strain EA-1, a thermophilic, hydrogen-oxidizing Bacterium, isolated from the Azores.</title>
        <authorList>
            <person name="Reiner J.E."/>
            <person name="Lapp C.J."/>
            <person name="Bunk B."/>
            <person name="Gescher J."/>
        </authorList>
    </citation>
    <scope>NUCLEOTIDE SEQUENCE [LARGE SCALE GENOMIC DNA]</scope>
    <source>
        <strain evidence="9">EA-1</strain>
    </source>
</reference>
<feature type="transmembrane region" description="Helical" evidence="7">
    <location>
        <begin position="12"/>
        <end position="31"/>
    </location>
</feature>
<dbReference type="GO" id="GO:0005886">
    <property type="term" value="C:plasma membrane"/>
    <property type="evidence" value="ECO:0007669"/>
    <property type="project" value="UniProtKB-SubCell"/>
</dbReference>
<dbReference type="PRINTS" id="PR00953">
    <property type="entry name" value="TYPE3IMRPROT"/>
</dbReference>
<dbReference type="GO" id="GO:0006605">
    <property type="term" value="P:protein targeting"/>
    <property type="evidence" value="ECO:0007669"/>
    <property type="project" value="InterPro"/>
</dbReference>
<dbReference type="PANTHER" id="PTHR30065">
    <property type="entry name" value="FLAGELLAR BIOSYNTHETIC PROTEIN FLIR"/>
    <property type="match status" value="1"/>
</dbReference>
<evidence type="ECO:0000256" key="5">
    <source>
        <dbReference type="ARBA" id="ARBA00022989"/>
    </source>
</evidence>
<evidence type="ECO:0000256" key="1">
    <source>
        <dbReference type="ARBA" id="ARBA00004651"/>
    </source>
</evidence>
<name>A0A2K8N9A6_9BACL</name>
<feature type="transmembrane region" description="Helical" evidence="7">
    <location>
        <begin position="43"/>
        <end position="74"/>
    </location>
</feature>
<feature type="transmembrane region" description="Helical" evidence="7">
    <location>
        <begin position="215"/>
        <end position="242"/>
    </location>
</feature>
<evidence type="ECO:0000313" key="8">
    <source>
        <dbReference type="EMBL" id="ATY85012.1"/>
    </source>
</evidence>
<dbReference type="KEGG" id="kyr:CVV65_08830"/>
<dbReference type="AlphaFoldDB" id="A0A2K8N9A6"/>
<evidence type="ECO:0000256" key="7">
    <source>
        <dbReference type="SAM" id="Phobius"/>
    </source>
</evidence>
<dbReference type="InterPro" id="IPR002010">
    <property type="entry name" value="T3SS_IM_R"/>
</dbReference>
<keyword evidence="5 7" id="KW-1133">Transmembrane helix</keyword>
<dbReference type="EMBL" id="CP024955">
    <property type="protein sequence ID" value="ATY85012.1"/>
    <property type="molecule type" value="Genomic_DNA"/>
</dbReference>
<evidence type="ECO:0000256" key="2">
    <source>
        <dbReference type="ARBA" id="ARBA00009772"/>
    </source>
</evidence>
<feature type="transmembrane region" description="Helical" evidence="7">
    <location>
        <begin position="173"/>
        <end position="203"/>
    </location>
</feature>
<comment type="subcellular location">
    <subcellularLocation>
        <location evidence="1">Cell membrane</location>
        <topology evidence="1">Multi-pass membrane protein</topology>
    </subcellularLocation>
</comment>
<protein>
    <recommendedName>
        <fullName evidence="10">Flagellar biosynthetic protein FliR</fullName>
    </recommendedName>
</protein>
<evidence type="ECO:0000256" key="3">
    <source>
        <dbReference type="ARBA" id="ARBA00022475"/>
    </source>
</evidence>
<keyword evidence="3" id="KW-1003">Cell membrane</keyword>